<dbReference type="Pfam" id="PF13730">
    <property type="entry name" value="HTH_36"/>
    <property type="match status" value="1"/>
</dbReference>
<reference evidence="2" key="1">
    <citation type="submission" date="2021-01" db="EMBL/GenBank/DDBJ databases">
        <title>Genome seq and assembly of Tabrizicola sp. KVB23.</title>
        <authorList>
            <person name="Chhetri G."/>
        </authorList>
    </citation>
    <scope>NUCLEOTIDE SEQUENCE</scope>
    <source>
        <strain evidence="2">KVB23</strain>
    </source>
</reference>
<name>A0A8J7SWW3_9RHOB</name>
<comment type="caution">
    <text evidence="2">The sequence shown here is derived from an EMBL/GenBank/DDBJ whole genome shotgun (WGS) entry which is preliminary data.</text>
</comment>
<dbReference type="EMBL" id="JAESVP010000007">
    <property type="protein sequence ID" value="MBL4929349.1"/>
    <property type="molecule type" value="Genomic_DNA"/>
</dbReference>
<dbReference type="RefSeq" id="WP_202661883.1">
    <property type="nucleotide sequence ID" value="NZ_JAESVP010000007.1"/>
</dbReference>
<keyword evidence="3" id="KW-1185">Reference proteome</keyword>
<feature type="region of interest" description="Disordered" evidence="1">
    <location>
        <begin position="93"/>
        <end position="122"/>
    </location>
</feature>
<dbReference type="InterPro" id="IPR036388">
    <property type="entry name" value="WH-like_DNA-bd_sf"/>
</dbReference>
<dbReference type="AlphaFoldDB" id="A0A8J7SWW3"/>
<gene>
    <name evidence="2" type="ORF">JI744_14675</name>
</gene>
<evidence type="ECO:0000256" key="1">
    <source>
        <dbReference type="SAM" id="MobiDB-lite"/>
    </source>
</evidence>
<proteinExistence type="predicted"/>
<dbReference type="Proteomes" id="UP000619033">
    <property type="component" value="Unassembled WGS sequence"/>
</dbReference>
<evidence type="ECO:0000313" key="2">
    <source>
        <dbReference type="EMBL" id="MBL4929349.1"/>
    </source>
</evidence>
<dbReference type="InterPro" id="IPR036390">
    <property type="entry name" value="WH_DNA-bd_sf"/>
</dbReference>
<protein>
    <submittedName>
        <fullName evidence="2">Helix-turn-helix domain-containing protein</fullName>
    </submittedName>
</protein>
<accession>A0A8J7SWW3</accession>
<evidence type="ECO:0000313" key="3">
    <source>
        <dbReference type="Proteomes" id="UP000619033"/>
    </source>
</evidence>
<dbReference type="SUPFAM" id="SSF46785">
    <property type="entry name" value="Winged helix' DNA-binding domain"/>
    <property type="match status" value="1"/>
</dbReference>
<sequence length="266" mass="28961">MSIKIMTAIWDRTDLDTHEKMVLLSLADHADDEGVCFPSIARLCDRTGMKERGVQNVLRRMKEAGIITVELNAGRRGANRYTIHAAHPRIECTPAPDAPPHPITPTPAPDAGEPPHGMHPNRHLTINNHHHGAGADEWDDLISGLCKAVGIAGKPPRSWSGPKARNHIAGWLDHLTPDQIIERATASRAKHPEAPATPQALDGFMLPTVPAKSAKRADRADVLKFHADWVNGDRPLPAATISPSMARDLVSAGLVTPQRLEERGIR</sequence>
<dbReference type="Gene3D" id="1.10.10.10">
    <property type="entry name" value="Winged helix-like DNA-binding domain superfamily/Winged helix DNA-binding domain"/>
    <property type="match status" value="1"/>
</dbReference>
<feature type="compositionally biased region" description="Pro residues" evidence="1">
    <location>
        <begin position="96"/>
        <end position="108"/>
    </location>
</feature>
<organism evidence="2 3">
    <name type="scientific">Fuscibacter oryzae</name>
    <dbReference type="NCBI Taxonomy" id="2803939"/>
    <lineage>
        <taxon>Bacteria</taxon>
        <taxon>Pseudomonadati</taxon>
        <taxon>Pseudomonadota</taxon>
        <taxon>Alphaproteobacteria</taxon>
        <taxon>Rhodobacterales</taxon>
        <taxon>Paracoccaceae</taxon>
        <taxon>Fuscibacter</taxon>
    </lineage>
</organism>